<evidence type="ECO:0000313" key="2">
    <source>
        <dbReference type="Proteomes" id="UP001374535"/>
    </source>
</evidence>
<accession>A0AAQ3PI86</accession>
<name>A0AAQ3PI86_VIGMU</name>
<gene>
    <name evidence="1" type="ORF">V8G54_004997</name>
</gene>
<protein>
    <submittedName>
        <fullName evidence="1">Uncharacterized protein</fullName>
    </submittedName>
</protein>
<keyword evidence="2" id="KW-1185">Reference proteome</keyword>
<proteinExistence type="predicted"/>
<dbReference type="EMBL" id="CP144700">
    <property type="protein sequence ID" value="WVZ26453.1"/>
    <property type="molecule type" value="Genomic_DNA"/>
</dbReference>
<evidence type="ECO:0000313" key="1">
    <source>
        <dbReference type="EMBL" id="WVZ26453.1"/>
    </source>
</evidence>
<reference evidence="1 2" key="1">
    <citation type="journal article" date="2023" name="Life. Sci Alliance">
        <title>Evolutionary insights into 3D genome organization and epigenetic landscape of Vigna mungo.</title>
        <authorList>
            <person name="Junaid A."/>
            <person name="Singh B."/>
            <person name="Bhatia S."/>
        </authorList>
    </citation>
    <scope>NUCLEOTIDE SEQUENCE [LARGE SCALE GENOMIC DNA]</scope>
    <source>
        <strain evidence="1">Urdbean</strain>
    </source>
</reference>
<dbReference type="Proteomes" id="UP001374535">
    <property type="component" value="Chromosome 1"/>
</dbReference>
<dbReference type="AlphaFoldDB" id="A0AAQ3PI86"/>
<organism evidence="1 2">
    <name type="scientific">Vigna mungo</name>
    <name type="common">Black gram</name>
    <name type="synonym">Phaseolus mungo</name>
    <dbReference type="NCBI Taxonomy" id="3915"/>
    <lineage>
        <taxon>Eukaryota</taxon>
        <taxon>Viridiplantae</taxon>
        <taxon>Streptophyta</taxon>
        <taxon>Embryophyta</taxon>
        <taxon>Tracheophyta</taxon>
        <taxon>Spermatophyta</taxon>
        <taxon>Magnoliopsida</taxon>
        <taxon>eudicotyledons</taxon>
        <taxon>Gunneridae</taxon>
        <taxon>Pentapetalae</taxon>
        <taxon>rosids</taxon>
        <taxon>fabids</taxon>
        <taxon>Fabales</taxon>
        <taxon>Fabaceae</taxon>
        <taxon>Papilionoideae</taxon>
        <taxon>50 kb inversion clade</taxon>
        <taxon>NPAAA clade</taxon>
        <taxon>indigoferoid/millettioid clade</taxon>
        <taxon>Phaseoleae</taxon>
        <taxon>Vigna</taxon>
    </lineage>
</organism>
<sequence>MEEALEIPSVKDAKERGWLAWSDSPSSFKVSQGMLQALDSVAVRAGDHFKLQFNVFASVEEWWRHKKQGSRKLKSVTKKGCKLESVSLRDLVDVCFWRRQTKLQVHRARLNGQEVVVKQLSGSIVHYVLGFAPKENVQADHHEDGTHHTKQEKKQWKKLTFQDEAARARLGYQSCPTSSEPEG</sequence>